<dbReference type="HAMAP" id="MF_00364">
    <property type="entry name" value="NagZ"/>
    <property type="match status" value="1"/>
</dbReference>
<dbReference type="InterPro" id="IPR019800">
    <property type="entry name" value="Glyco_hydro_3_AS"/>
</dbReference>
<dbReference type="InterPro" id="IPR022956">
    <property type="entry name" value="Beta_hexosaminidase_bac"/>
</dbReference>
<feature type="active site" description="Proton donor/acceptor" evidence="11">
    <location>
        <position position="184"/>
    </location>
</feature>
<keyword evidence="6 11" id="KW-0573">Peptidoglycan synthesis</keyword>
<dbReference type="Gene3D" id="3.20.20.300">
    <property type="entry name" value="Glycoside hydrolase, family 3, N-terminal domain"/>
    <property type="match status" value="1"/>
</dbReference>
<dbReference type="GO" id="GO:0005975">
    <property type="term" value="P:carbohydrate metabolic process"/>
    <property type="evidence" value="ECO:0007669"/>
    <property type="project" value="InterPro"/>
</dbReference>
<sequence length="345" mass="38109">MSCLMVDVEGLELTAQDREILAHPHVGGIILFARNYQDPEQLRRLTTEIKSQNEQILIGVDQEGGRVQRFRSGYTKLPAMGKVIERARLLTNTDAKSLELGCELARNLGYLMAIEVQSAGVDISFAPVLDVDDVSDVIGDRGFDMNPQTVTDLASAFIVGMNEAGMLATGKHFPGHGSVKEDSHIAMPVDDRQKANIFNHDMTVFQALMSRKQLGAVMPAHVIYPNVDHQPVGFSKIWLKQILRKDLGFNGVIFSDDLSMKAASVAGGYVERCEAALDAGCDMLLLCNDRPGVEQVLDHANLDAKPDSILRVQTMLSNTRTCQTSELHQNKQWLKTHKLITKHFG</sequence>
<comment type="pathway">
    <text evidence="10 11">Cell wall biogenesis; peptidoglycan recycling.</text>
</comment>
<evidence type="ECO:0000313" key="13">
    <source>
        <dbReference type="EMBL" id="TLU61839.1"/>
    </source>
</evidence>
<keyword evidence="9 11" id="KW-0961">Cell wall biogenesis/degradation</keyword>
<feature type="site" description="Important for catalytic activity" evidence="11">
    <location>
        <position position="182"/>
    </location>
</feature>
<dbReference type="GO" id="GO:0051301">
    <property type="term" value="P:cell division"/>
    <property type="evidence" value="ECO:0007669"/>
    <property type="project" value="UniProtKB-KW"/>
</dbReference>
<dbReference type="RefSeq" id="WP_138320605.1">
    <property type="nucleotide sequence ID" value="NZ_VCBC01000014.1"/>
</dbReference>
<dbReference type="Pfam" id="PF00933">
    <property type="entry name" value="Glyco_hydro_3"/>
    <property type="match status" value="1"/>
</dbReference>
<dbReference type="UniPathway" id="UPA00544"/>
<evidence type="ECO:0000256" key="9">
    <source>
        <dbReference type="ARBA" id="ARBA00023316"/>
    </source>
</evidence>
<dbReference type="OrthoDB" id="9786661at2"/>
<evidence type="ECO:0000256" key="3">
    <source>
        <dbReference type="ARBA" id="ARBA00022618"/>
    </source>
</evidence>
<evidence type="ECO:0000256" key="6">
    <source>
        <dbReference type="ARBA" id="ARBA00022984"/>
    </source>
</evidence>
<name>A0A5R9IPB0_9GAMM</name>
<dbReference type="GO" id="GO:0004563">
    <property type="term" value="F:beta-N-acetylhexosaminidase activity"/>
    <property type="evidence" value="ECO:0007669"/>
    <property type="project" value="UniProtKB-UniRule"/>
</dbReference>
<proteinExistence type="inferred from homology"/>
<keyword evidence="7 11" id="KW-0326">Glycosidase</keyword>
<feature type="active site" description="Nucleophile" evidence="11">
    <location>
        <position position="256"/>
    </location>
</feature>
<evidence type="ECO:0000313" key="14">
    <source>
        <dbReference type="Proteomes" id="UP000307790"/>
    </source>
</evidence>
<dbReference type="InterPro" id="IPR036962">
    <property type="entry name" value="Glyco_hydro_3_N_sf"/>
</dbReference>
<evidence type="ECO:0000256" key="5">
    <source>
        <dbReference type="ARBA" id="ARBA00022960"/>
    </source>
</evidence>
<comment type="subcellular location">
    <subcellularLocation>
        <location evidence="11">Cytoplasm</location>
    </subcellularLocation>
</comment>
<dbReference type="EC" id="3.2.1.52" evidence="11"/>
<accession>A0A5R9IPB0</accession>
<keyword evidence="5 11" id="KW-0133">Cell shape</keyword>
<protein>
    <recommendedName>
        <fullName evidence="11">Beta-hexosaminidase</fullName>
        <ecNumber evidence="11">3.2.1.52</ecNumber>
    </recommendedName>
    <alternativeName>
        <fullName evidence="11">Beta-N-acetylhexosaminidase</fullName>
    </alternativeName>
    <alternativeName>
        <fullName evidence="11">N-acetyl-beta-glucosaminidase</fullName>
    </alternativeName>
</protein>
<keyword evidence="3 11" id="KW-0132">Cell division</keyword>
<keyword evidence="14" id="KW-1185">Reference proteome</keyword>
<comment type="similarity">
    <text evidence="11">Belongs to the glycosyl hydrolase 3 family. NagZ subfamily.</text>
</comment>
<dbReference type="Proteomes" id="UP000307790">
    <property type="component" value="Unassembled WGS sequence"/>
</dbReference>
<feature type="domain" description="Glycoside hydrolase family 3 N-terminal" evidence="12">
    <location>
        <begin position="12"/>
        <end position="302"/>
    </location>
</feature>
<dbReference type="GO" id="GO:0009254">
    <property type="term" value="P:peptidoglycan turnover"/>
    <property type="evidence" value="ECO:0007669"/>
    <property type="project" value="UniProtKB-UniRule"/>
</dbReference>
<evidence type="ECO:0000256" key="11">
    <source>
        <dbReference type="HAMAP-Rule" id="MF_00364"/>
    </source>
</evidence>
<feature type="binding site" evidence="11">
    <location>
        <position position="61"/>
    </location>
    <ligand>
        <name>substrate</name>
    </ligand>
</feature>
<dbReference type="EMBL" id="VCBC01000014">
    <property type="protein sequence ID" value="TLU61839.1"/>
    <property type="molecule type" value="Genomic_DNA"/>
</dbReference>
<reference evidence="13 14" key="1">
    <citation type="submission" date="2019-05" db="EMBL/GenBank/DDBJ databases">
        <title>Genome sequences of Thalassotalea litorea 1K03283.</title>
        <authorList>
            <person name="Zhang D."/>
        </authorList>
    </citation>
    <scope>NUCLEOTIDE SEQUENCE [LARGE SCALE GENOMIC DNA]</scope>
    <source>
        <strain evidence="13 14">MCCC 1K03283</strain>
    </source>
</reference>
<dbReference type="GO" id="GO:0009252">
    <property type="term" value="P:peptidoglycan biosynthetic process"/>
    <property type="evidence" value="ECO:0007669"/>
    <property type="project" value="UniProtKB-KW"/>
</dbReference>
<dbReference type="FunFam" id="3.20.20.300:FF:000001">
    <property type="entry name" value="Beta-hexosaminidase"/>
    <property type="match status" value="1"/>
</dbReference>
<feature type="binding site" evidence="11">
    <location>
        <position position="141"/>
    </location>
    <ligand>
        <name>substrate</name>
    </ligand>
</feature>
<evidence type="ECO:0000256" key="8">
    <source>
        <dbReference type="ARBA" id="ARBA00023306"/>
    </source>
</evidence>
<feature type="binding site" evidence="11">
    <location>
        <position position="69"/>
    </location>
    <ligand>
        <name>substrate</name>
    </ligand>
</feature>
<feature type="binding site" evidence="11">
    <location>
        <begin position="171"/>
        <end position="172"/>
    </location>
    <ligand>
        <name>substrate</name>
    </ligand>
</feature>
<dbReference type="InterPro" id="IPR017853">
    <property type="entry name" value="GH"/>
</dbReference>
<evidence type="ECO:0000256" key="7">
    <source>
        <dbReference type="ARBA" id="ARBA00023295"/>
    </source>
</evidence>
<keyword evidence="8 11" id="KW-0131">Cell cycle</keyword>
<dbReference type="PROSITE" id="PS00775">
    <property type="entry name" value="GLYCOSYL_HYDROL_F3"/>
    <property type="match status" value="1"/>
</dbReference>
<comment type="function">
    <text evidence="11">Plays a role in peptidoglycan recycling by cleaving the terminal beta-1,4-linked N-acetylglucosamine (GlcNAc) from peptide-linked peptidoglycan fragments, giving rise to free GlcNAc, anhydro-N-acetylmuramic acid and anhydro-N-acetylmuramic acid-linked peptides.</text>
</comment>
<gene>
    <name evidence="11 13" type="primary">nagZ</name>
    <name evidence="13" type="ORF">FE810_13555</name>
</gene>
<evidence type="ECO:0000256" key="10">
    <source>
        <dbReference type="ARBA" id="ARBA00037880"/>
    </source>
</evidence>
<dbReference type="NCBIfam" id="NF003740">
    <property type="entry name" value="PRK05337.1"/>
    <property type="match status" value="1"/>
</dbReference>
<dbReference type="InterPro" id="IPR050226">
    <property type="entry name" value="NagZ_Beta-hexosaminidase"/>
</dbReference>
<evidence type="ECO:0000256" key="2">
    <source>
        <dbReference type="ARBA" id="ARBA00022490"/>
    </source>
</evidence>
<dbReference type="PANTHER" id="PTHR30480:SF13">
    <property type="entry name" value="BETA-HEXOSAMINIDASE"/>
    <property type="match status" value="1"/>
</dbReference>
<evidence type="ECO:0000259" key="12">
    <source>
        <dbReference type="Pfam" id="PF00933"/>
    </source>
</evidence>
<dbReference type="InterPro" id="IPR001764">
    <property type="entry name" value="Glyco_hydro_3_N"/>
</dbReference>
<dbReference type="GO" id="GO:0005737">
    <property type="term" value="C:cytoplasm"/>
    <property type="evidence" value="ECO:0007669"/>
    <property type="project" value="UniProtKB-SubCell"/>
</dbReference>
<evidence type="ECO:0000256" key="1">
    <source>
        <dbReference type="ARBA" id="ARBA00001231"/>
    </source>
</evidence>
<comment type="catalytic activity">
    <reaction evidence="1 11">
        <text>Hydrolysis of terminal non-reducing N-acetyl-D-hexosamine residues in N-acetyl-beta-D-hexosaminides.</text>
        <dbReference type="EC" id="3.2.1.52"/>
    </reaction>
</comment>
<dbReference type="GO" id="GO:0071555">
    <property type="term" value="P:cell wall organization"/>
    <property type="evidence" value="ECO:0007669"/>
    <property type="project" value="UniProtKB-KW"/>
</dbReference>
<keyword evidence="2 11" id="KW-0963">Cytoplasm</keyword>
<keyword evidence="4 11" id="KW-0378">Hydrolase</keyword>
<dbReference type="GO" id="GO:0008360">
    <property type="term" value="P:regulation of cell shape"/>
    <property type="evidence" value="ECO:0007669"/>
    <property type="project" value="UniProtKB-KW"/>
</dbReference>
<comment type="caution">
    <text evidence="13">The sequence shown here is derived from an EMBL/GenBank/DDBJ whole genome shotgun (WGS) entry which is preliminary data.</text>
</comment>
<dbReference type="AlphaFoldDB" id="A0A5R9IPB0"/>
<dbReference type="PANTHER" id="PTHR30480">
    <property type="entry name" value="BETA-HEXOSAMINIDASE-RELATED"/>
    <property type="match status" value="1"/>
</dbReference>
<evidence type="ECO:0000256" key="4">
    <source>
        <dbReference type="ARBA" id="ARBA00022801"/>
    </source>
</evidence>
<organism evidence="13 14">
    <name type="scientific">Thalassotalea litorea</name>
    <dbReference type="NCBI Taxonomy" id="2020715"/>
    <lineage>
        <taxon>Bacteria</taxon>
        <taxon>Pseudomonadati</taxon>
        <taxon>Pseudomonadota</taxon>
        <taxon>Gammaproteobacteria</taxon>
        <taxon>Alteromonadales</taxon>
        <taxon>Colwelliaceae</taxon>
        <taxon>Thalassotalea</taxon>
    </lineage>
</organism>
<dbReference type="SUPFAM" id="SSF51445">
    <property type="entry name" value="(Trans)glycosidases"/>
    <property type="match status" value="1"/>
</dbReference>